<reference evidence="1 2" key="1">
    <citation type="submission" date="2020-05" db="EMBL/GenBank/DDBJ databases">
        <title>Erythrobacter mangrovi sp. nov., isolated from rhizosphere soil of mangrove plant (Kandelia candel).</title>
        <authorList>
            <person name="Ye Y.H."/>
        </authorList>
    </citation>
    <scope>NUCLEOTIDE SEQUENCE [LARGE SCALE GENOMIC DNA]</scope>
    <source>
        <strain evidence="1 2">EB310</strain>
    </source>
</reference>
<dbReference type="KEGG" id="emv:HQR01_04250"/>
<evidence type="ECO:0008006" key="3">
    <source>
        <dbReference type="Google" id="ProtNLM"/>
    </source>
</evidence>
<keyword evidence="2" id="KW-1185">Reference proteome</keyword>
<dbReference type="RefSeq" id="WP_173212848.1">
    <property type="nucleotide sequence ID" value="NZ_CP053921.1"/>
</dbReference>
<sequence>MNITRQWFAEQMRRIAVLSADPSTTSVEQIESRLHVLEASVSAILRKLEESEGSGSSPA</sequence>
<proteinExistence type="predicted"/>
<protein>
    <recommendedName>
        <fullName evidence="3">MarR family transcriptional regulator</fullName>
    </recommendedName>
</protein>
<name>A0A7D4C2Z2_9SPHN</name>
<accession>A0A7D4C2Z2</accession>
<evidence type="ECO:0000313" key="2">
    <source>
        <dbReference type="Proteomes" id="UP000504693"/>
    </source>
</evidence>
<evidence type="ECO:0000313" key="1">
    <source>
        <dbReference type="EMBL" id="QKG70645.1"/>
    </source>
</evidence>
<organism evidence="1 2">
    <name type="scientific">Erythrobacter mangrovi</name>
    <dbReference type="NCBI Taxonomy" id="2739433"/>
    <lineage>
        <taxon>Bacteria</taxon>
        <taxon>Pseudomonadati</taxon>
        <taxon>Pseudomonadota</taxon>
        <taxon>Alphaproteobacteria</taxon>
        <taxon>Sphingomonadales</taxon>
        <taxon>Erythrobacteraceae</taxon>
        <taxon>Erythrobacter/Porphyrobacter group</taxon>
        <taxon>Erythrobacter</taxon>
    </lineage>
</organism>
<gene>
    <name evidence="1" type="ORF">HQR01_04250</name>
</gene>
<dbReference type="EMBL" id="CP053921">
    <property type="protein sequence ID" value="QKG70645.1"/>
    <property type="molecule type" value="Genomic_DNA"/>
</dbReference>
<dbReference type="Proteomes" id="UP000504693">
    <property type="component" value="Chromosome"/>
</dbReference>
<dbReference type="AlphaFoldDB" id="A0A7D4C2Z2"/>